<evidence type="ECO:0000313" key="3">
    <source>
        <dbReference type="EMBL" id="SFN53136.1"/>
    </source>
</evidence>
<evidence type="ECO:0000256" key="1">
    <source>
        <dbReference type="ARBA" id="ARBA00009129"/>
    </source>
</evidence>
<dbReference type="InterPro" id="IPR008462">
    <property type="entry name" value="CsbD"/>
</dbReference>
<dbReference type="PANTHER" id="PTHR34977:SF1">
    <property type="entry name" value="UPF0337 PROTEIN YJBJ"/>
    <property type="match status" value="1"/>
</dbReference>
<dbReference type="PIRSF" id="PIRSF039008">
    <property type="entry name" value="YjbJ"/>
    <property type="match status" value="1"/>
</dbReference>
<dbReference type="InterPro" id="IPR026042">
    <property type="entry name" value="YjbJ"/>
</dbReference>
<dbReference type="Proteomes" id="UP000198575">
    <property type="component" value="Unassembled WGS sequence"/>
</dbReference>
<proteinExistence type="inferred from homology"/>
<dbReference type="AlphaFoldDB" id="A0A1I4ZSA0"/>
<accession>A0A1I4ZSA0</accession>
<dbReference type="EMBL" id="FOVF01000028">
    <property type="protein sequence ID" value="SFN53136.1"/>
    <property type="molecule type" value="Genomic_DNA"/>
</dbReference>
<organism evidence="3 4">
    <name type="scientific">Dokdonella immobilis</name>
    <dbReference type="NCBI Taxonomy" id="578942"/>
    <lineage>
        <taxon>Bacteria</taxon>
        <taxon>Pseudomonadati</taxon>
        <taxon>Pseudomonadota</taxon>
        <taxon>Gammaproteobacteria</taxon>
        <taxon>Lysobacterales</taxon>
        <taxon>Rhodanobacteraceae</taxon>
        <taxon>Dokdonella</taxon>
    </lineage>
</organism>
<dbReference type="PANTHER" id="PTHR34977">
    <property type="entry name" value="UPF0337 PROTEIN YJBJ"/>
    <property type="match status" value="1"/>
</dbReference>
<gene>
    <name evidence="3" type="ORF">SAMN05216289_12840</name>
</gene>
<dbReference type="Pfam" id="PF05532">
    <property type="entry name" value="CsbD"/>
    <property type="match status" value="1"/>
</dbReference>
<dbReference type="InterPro" id="IPR036629">
    <property type="entry name" value="YjbJ_sf"/>
</dbReference>
<keyword evidence="4" id="KW-1185">Reference proteome</keyword>
<protein>
    <submittedName>
        <fullName evidence="3">Uncharacterized conserved protein YjbJ, UPF0337 family</fullName>
    </submittedName>
</protein>
<dbReference type="RefSeq" id="WP_092409714.1">
    <property type="nucleotide sequence ID" value="NZ_FOVF01000028.1"/>
</dbReference>
<reference evidence="3 4" key="1">
    <citation type="submission" date="2016-10" db="EMBL/GenBank/DDBJ databases">
        <authorList>
            <person name="de Groot N.N."/>
        </authorList>
    </citation>
    <scope>NUCLEOTIDE SEQUENCE [LARGE SCALE GENOMIC DNA]</scope>
    <source>
        <strain evidence="3 4">CGMCC 1.7659</strain>
    </source>
</reference>
<dbReference type="STRING" id="578942.SAMN05216289_12840"/>
<evidence type="ECO:0000259" key="2">
    <source>
        <dbReference type="Pfam" id="PF05532"/>
    </source>
</evidence>
<feature type="domain" description="CsbD-like" evidence="2">
    <location>
        <begin position="4"/>
        <end position="55"/>
    </location>
</feature>
<dbReference type="OrthoDB" id="9796058at2"/>
<evidence type="ECO:0000313" key="4">
    <source>
        <dbReference type="Proteomes" id="UP000198575"/>
    </source>
</evidence>
<name>A0A1I4ZSA0_9GAMM</name>
<dbReference type="SUPFAM" id="SSF69047">
    <property type="entry name" value="Hypothetical protein YjbJ"/>
    <property type="match status" value="1"/>
</dbReference>
<comment type="similarity">
    <text evidence="1">Belongs to the UPF0337 (CsbD) family.</text>
</comment>
<sequence length="66" mass="7825">MNQDIIQGKWKQLKGSMKAQWGKLTDDDLDRLEGNQDYLSGKLQERYGWAKDKADEEVKRFQKNLH</sequence>
<dbReference type="InterPro" id="IPR050423">
    <property type="entry name" value="UPF0337_stress_rsp"/>
</dbReference>
<dbReference type="Gene3D" id="1.10.1470.10">
    <property type="entry name" value="YjbJ"/>
    <property type="match status" value="1"/>
</dbReference>